<accession>A0A517L277</accession>
<organism evidence="2 3">
    <name type="scientific">Venturia effusa</name>
    <dbReference type="NCBI Taxonomy" id="50376"/>
    <lineage>
        <taxon>Eukaryota</taxon>
        <taxon>Fungi</taxon>
        <taxon>Dikarya</taxon>
        <taxon>Ascomycota</taxon>
        <taxon>Pezizomycotina</taxon>
        <taxon>Dothideomycetes</taxon>
        <taxon>Pleosporomycetidae</taxon>
        <taxon>Venturiales</taxon>
        <taxon>Venturiaceae</taxon>
        <taxon>Venturia</taxon>
    </lineage>
</organism>
<dbReference type="OrthoDB" id="1028014at2759"/>
<dbReference type="InterPro" id="IPR053185">
    <property type="entry name" value="SET_domain_protein"/>
</dbReference>
<dbReference type="AlphaFoldDB" id="A0A517L277"/>
<proteinExistence type="predicted"/>
<dbReference type="PANTHER" id="PTHR47332:SF6">
    <property type="entry name" value="SET DOMAIN-CONTAINING PROTEIN"/>
    <property type="match status" value="1"/>
</dbReference>
<dbReference type="STRING" id="50376.A0A517L277"/>
<dbReference type="PROSITE" id="PS50280">
    <property type="entry name" value="SET"/>
    <property type="match status" value="1"/>
</dbReference>
<dbReference type="SMART" id="SM00317">
    <property type="entry name" value="SET"/>
    <property type="match status" value="1"/>
</dbReference>
<gene>
    <name evidence="2" type="ORF">FKW77_010025</name>
</gene>
<reference evidence="2 3" key="1">
    <citation type="submission" date="2019-07" db="EMBL/GenBank/DDBJ databases">
        <title>Finished genome of Venturia effusa.</title>
        <authorList>
            <person name="Young C.A."/>
            <person name="Cox M.P."/>
            <person name="Ganley A.R.D."/>
            <person name="David W.J."/>
        </authorList>
    </citation>
    <scope>NUCLEOTIDE SEQUENCE [LARGE SCALE GENOMIC DNA]</scope>
    <source>
        <strain evidence="3">albino</strain>
    </source>
</reference>
<dbReference type="EMBL" id="CP042187">
    <property type="protein sequence ID" value="QDS69732.1"/>
    <property type="molecule type" value="Genomic_DNA"/>
</dbReference>
<dbReference type="InterPro" id="IPR046341">
    <property type="entry name" value="SET_dom_sf"/>
</dbReference>
<evidence type="ECO:0000259" key="1">
    <source>
        <dbReference type="PROSITE" id="PS50280"/>
    </source>
</evidence>
<sequence>MRAGQILKVSVCAAKVFASEPSSWHPTVSGDHADEFAIGEQDIGEQVLGLAPDSGLHTLKLSLPYNEEVNCMWSTNHTAQYCACTHPEFDHGKGISILTTPARAEILFATSLSTMKDDHTVRDPLFRTVFGLSGVAGHGRGLFATSHISAGSLITQEAPIMLVDHNFFRDVESEDAQLALLLPALEKLPKTTRQTFEELHAGSKLSRDSRVSKTWTNSYSISGGPRKDWPGLDSEDDPGMMAVHANISKINHSCRSNVASQWDWESLSHKTYALRDIAVDEELTMNYFDTRQTSKDRREYVENSLGFKCKCKLCKAENKTIDLSDDRINEIHLLESHLEDLQIAPADPTGMAELLVSLYEQEGLHLYMSKAYALAALEWNGVGNEFQARSWAYKSVGAGLIVGETAGVEDYVEDMQELLDGARTHWSWKHRVR</sequence>
<dbReference type="Gene3D" id="2.170.270.10">
    <property type="entry name" value="SET domain"/>
    <property type="match status" value="1"/>
</dbReference>
<dbReference type="SUPFAM" id="SSF82199">
    <property type="entry name" value="SET domain"/>
    <property type="match status" value="1"/>
</dbReference>
<evidence type="ECO:0000313" key="3">
    <source>
        <dbReference type="Proteomes" id="UP000316270"/>
    </source>
</evidence>
<dbReference type="CDD" id="cd20071">
    <property type="entry name" value="SET_SMYD"/>
    <property type="match status" value="1"/>
</dbReference>
<feature type="domain" description="SET" evidence="1">
    <location>
        <begin position="126"/>
        <end position="288"/>
    </location>
</feature>
<dbReference type="InterPro" id="IPR001214">
    <property type="entry name" value="SET_dom"/>
</dbReference>
<evidence type="ECO:0000313" key="2">
    <source>
        <dbReference type="EMBL" id="QDS69732.1"/>
    </source>
</evidence>
<dbReference type="Proteomes" id="UP000316270">
    <property type="component" value="Chromosome 3"/>
</dbReference>
<dbReference type="Pfam" id="PF00856">
    <property type="entry name" value="SET"/>
    <property type="match status" value="1"/>
</dbReference>
<dbReference type="PANTHER" id="PTHR47332">
    <property type="entry name" value="SET DOMAIN-CONTAINING PROTEIN 5"/>
    <property type="match status" value="1"/>
</dbReference>
<protein>
    <recommendedName>
        <fullName evidence="1">SET domain-containing protein</fullName>
    </recommendedName>
</protein>
<name>A0A517L277_9PEZI</name>
<keyword evidence="3" id="KW-1185">Reference proteome</keyword>